<dbReference type="Pfam" id="PF05724">
    <property type="entry name" value="TPMT"/>
    <property type="match status" value="1"/>
</dbReference>
<dbReference type="PANTHER" id="PTHR32183:SF11">
    <property type="entry name" value="THIOL METHYLTRANSFERASE 2-RELATED"/>
    <property type="match status" value="1"/>
</dbReference>
<dbReference type="AlphaFoldDB" id="A0A8H3FCR5"/>
<evidence type="ECO:0000256" key="2">
    <source>
        <dbReference type="ARBA" id="ARBA00022603"/>
    </source>
</evidence>
<accession>A0A8H3FCR5</accession>
<dbReference type="PANTHER" id="PTHR32183">
    <property type="match status" value="1"/>
</dbReference>
<evidence type="ECO:0000313" key="5">
    <source>
        <dbReference type="EMBL" id="CAF9918426.1"/>
    </source>
</evidence>
<keyword evidence="3" id="KW-0808">Transferase</keyword>
<dbReference type="SUPFAM" id="SSF53335">
    <property type="entry name" value="S-adenosyl-L-methionine-dependent methyltransferases"/>
    <property type="match status" value="1"/>
</dbReference>
<proteinExistence type="predicted"/>
<sequence>MALQQDRARLMAHFAGDTSKHQTKWSDLWDKGDFLPWDRGMPNPALIDTLTHQRDLLGTCFVEDEFGNKRRKRALVPGCGKGYDVLLLASCGYDAFGLEVSETAVKRCYEEQKASGLKYSARDERSGAGAVKFMHGDFFGTDWVINIKGEGKFDLIYDYTFLSALPPSFRPDWALRMAQLLASEGNLICIEFPSAKDPLIGGPPFALPPQVYTEHLAHPGKELPYDEKGHVKGGVSGPKSPIALTRVAHWQPEHTHEIGKGQDWVSIWRY</sequence>
<dbReference type="GO" id="GO:0008757">
    <property type="term" value="F:S-adenosylmethionine-dependent methyltransferase activity"/>
    <property type="evidence" value="ECO:0007669"/>
    <property type="project" value="InterPro"/>
</dbReference>
<dbReference type="CDD" id="cd02440">
    <property type="entry name" value="AdoMet_MTases"/>
    <property type="match status" value="1"/>
</dbReference>
<dbReference type="OrthoDB" id="276151at2759"/>
<dbReference type="EMBL" id="CAJPDR010000111">
    <property type="protein sequence ID" value="CAF9918426.1"/>
    <property type="molecule type" value="Genomic_DNA"/>
</dbReference>
<dbReference type="Gene3D" id="3.40.50.150">
    <property type="entry name" value="Vaccinia Virus protein VP39"/>
    <property type="match status" value="1"/>
</dbReference>
<reference evidence="5" key="1">
    <citation type="submission" date="2021-03" db="EMBL/GenBank/DDBJ databases">
        <authorList>
            <person name="Tagirdzhanova G."/>
        </authorList>
    </citation>
    <scope>NUCLEOTIDE SEQUENCE</scope>
</reference>
<evidence type="ECO:0000256" key="4">
    <source>
        <dbReference type="ARBA" id="ARBA00022691"/>
    </source>
</evidence>
<evidence type="ECO:0008006" key="7">
    <source>
        <dbReference type="Google" id="ProtNLM"/>
    </source>
</evidence>
<comment type="caution">
    <text evidence="5">The sequence shown here is derived from an EMBL/GenBank/DDBJ whole genome shotgun (WGS) entry which is preliminary data.</text>
</comment>
<keyword evidence="2" id="KW-0489">Methyltransferase</keyword>
<keyword evidence="6" id="KW-1185">Reference proteome</keyword>
<dbReference type="GO" id="GO:0032259">
    <property type="term" value="P:methylation"/>
    <property type="evidence" value="ECO:0007669"/>
    <property type="project" value="UniProtKB-KW"/>
</dbReference>
<evidence type="ECO:0000256" key="3">
    <source>
        <dbReference type="ARBA" id="ARBA00022679"/>
    </source>
</evidence>
<evidence type="ECO:0000256" key="1">
    <source>
        <dbReference type="ARBA" id="ARBA00022553"/>
    </source>
</evidence>
<gene>
    <name evidence="5" type="ORF">ALECFALPRED_000674</name>
</gene>
<dbReference type="PROSITE" id="PS51585">
    <property type="entry name" value="SAM_MT_TPMT"/>
    <property type="match status" value="1"/>
</dbReference>
<keyword evidence="4" id="KW-0949">S-adenosyl-L-methionine</keyword>
<evidence type="ECO:0000313" key="6">
    <source>
        <dbReference type="Proteomes" id="UP000664203"/>
    </source>
</evidence>
<keyword evidence="1" id="KW-0597">Phosphoprotein</keyword>
<dbReference type="InterPro" id="IPR029063">
    <property type="entry name" value="SAM-dependent_MTases_sf"/>
</dbReference>
<organism evidence="5 6">
    <name type="scientific">Alectoria fallacina</name>
    <dbReference type="NCBI Taxonomy" id="1903189"/>
    <lineage>
        <taxon>Eukaryota</taxon>
        <taxon>Fungi</taxon>
        <taxon>Dikarya</taxon>
        <taxon>Ascomycota</taxon>
        <taxon>Pezizomycotina</taxon>
        <taxon>Lecanoromycetes</taxon>
        <taxon>OSLEUM clade</taxon>
        <taxon>Lecanoromycetidae</taxon>
        <taxon>Lecanorales</taxon>
        <taxon>Lecanorineae</taxon>
        <taxon>Parmeliaceae</taxon>
        <taxon>Alectoria</taxon>
    </lineage>
</organism>
<dbReference type="InterPro" id="IPR008854">
    <property type="entry name" value="TPMT"/>
</dbReference>
<dbReference type="Proteomes" id="UP000664203">
    <property type="component" value="Unassembled WGS sequence"/>
</dbReference>
<name>A0A8H3FCR5_9LECA</name>
<protein>
    <recommendedName>
        <fullName evidence="7">Thiol methyltransferase</fullName>
    </recommendedName>
</protein>